<dbReference type="AlphaFoldDB" id="A0A3D9L0G6"/>
<dbReference type="InterPro" id="IPR018713">
    <property type="entry name" value="MPAB/Lcp_cat_dom"/>
</dbReference>
<feature type="domain" description="ER-bound oxygenase mpaB/mpaB'/Rubber oxygenase catalytic" evidence="1">
    <location>
        <begin position="107"/>
        <end position="297"/>
    </location>
</feature>
<dbReference type="PANTHER" id="PTHR37539:SF1">
    <property type="entry name" value="ER-BOUND OXYGENASE MPAB_MPAB'_RUBBER OXYGENASE CATALYTIC DOMAIN-CONTAINING PROTEIN"/>
    <property type="match status" value="1"/>
</dbReference>
<organism evidence="2 3">
    <name type="scientific">Marinoscillum furvescens DSM 4134</name>
    <dbReference type="NCBI Taxonomy" id="1122208"/>
    <lineage>
        <taxon>Bacteria</taxon>
        <taxon>Pseudomonadati</taxon>
        <taxon>Bacteroidota</taxon>
        <taxon>Cytophagia</taxon>
        <taxon>Cytophagales</taxon>
        <taxon>Reichenbachiellaceae</taxon>
        <taxon>Marinoscillum</taxon>
    </lineage>
</organism>
<dbReference type="InterPro" id="IPR037473">
    <property type="entry name" value="Lcp-like"/>
</dbReference>
<evidence type="ECO:0000313" key="3">
    <source>
        <dbReference type="Proteomes" id="UP000256779"/>
    </source>
</evidence>
<protein>
    <submittedName>
        <fullName evidence="2">Uncharacterized protein DUF2236</fullName>
    </submittedName>
</protein>
<dbReference type="RefSeq" id="WP_115869296.1">
    <property type="nucleotide sequence ID" value="NZ_QREG01000017.1"/>
</dbReference>
<evidence type="ECO:0000313" key="2">
    <source>
        <dbReference type="EMBL" id="RED95661.1"/>
    </source>
</evidence>
<dbReference type="Proteomes" id="UP000256779">
    <property type="component" value="Unassembled WGS sequence"/>
</dbReference>
<dbReference type="Pfam" id="PF09995">
    <property type="entry name" value="MPAB_Lcp_cat"/>
    <property type="match status" value="1"/>
</dbReference>
<evidence type="ECO:0000259" key="1">
    <source>
        <dbReference type="Pfam" id="PF09995"/>
    </source>
</evidence>
<gene>
    <name evidence="2" type="ORF">C7460_117111</name>
</gene>
<comment type="caution">
    <text evidence="2">The sequence shown here is derived from an EMBL/GenBank/DDBJ whole genome shotgun (WGS) entry which is preliminary data.</text>
</comment>
<keyword evidence="3" id="KW-1185">Reference proteome</keyword>
<sequence>MTNHPRRQIGDPVADSAFTFFKENPKSYQAFLSVATNDELLELLALYEPLHPLLQTLHLPDPADSRLLNAGHDFFELYLFEILGVLGLYSLPYCYAGAKGARVLVLSRRLKDQPAKRLSETAKFVVSAGAKGAWKPDGKGLVATVQVRLMHAAARHYASREIRDEVPVNQDDQLGTLMAFSLVSLHGLRKLGIRVGEREAAAFYELWKLIGLNMGIQPEYIPEDLRAAHQADKDIVNREFKSSQEGRELALSLRAYFESQPATLGIDAVTLMGYLLGDELCEILDIPRSQLRQAALYPLLRSMNFFKDFQRQHIGVSPEIGRKLSEEGVKPNHSFSYR</sequence>
<dbReference type="EMBL" id="QREG01000017">
    <property type="protein sequence ID" value="RED95661.1"/>
    <property type="molecule type" value="Genomic_DNA"/>
</dbReference>
<proteinExistence type="predicted"/>
<dbReference type="GO" id="GO:0016491">
    <property type="term" value="F:oxidoreductase activity"/>
    <property type="evidence" value="ECO:0007669"/>
    <property type="project" value="InterPro"/>
</dbReference>
<name>A0A3D9L0G6_MARFU</name>
<accession>A0A3D9L0G6</accession>
<dbReference type="PANTHER" id="PTHR37539">
    <property type="entry name" value="SECRETED PROTEIN-RELATED"/>
    <property type="match status" value="1"/>
</dbReference>
<dbReference type="OrthoDB" id="6072815at2"/>
<reference evidence="2 3" key="1">
    <citation type="submission" date="2018-07" db="EMBL/GenBank/DDBJ databases">
        <title>Genomic Encyclopedia of Type Strains, Phase IV (KMG-IV): sequencing the most valuable type-strain genomes for metagenomic binning, comparative biology and taxonomic classification.</title>
        <authorList>
            <person name="Goeker M."/>
        </authorList>
    </citation>
    <scope>NUCLEOTIDE SEQUENCE [LARGE SCALE GENOMIC DNA]</scope>
    <source>
        <strain evidence="2 3">DSM 4134</strain>
    </source>
</reference>